<reference evidence="2 3" key="1">
    <citation type="submission" date="2020-03" db="EMBL/GenBank/DDBJ databases">
        <title>Genomic Encyclopedia of Type Strains, Phase IV (KMG-IV): sequencing the most valuable type-strain genomes for metagenomic binning, comparative biology and taxonomic classification.</title>
        <authorList>
            <person name="Goeker M."/>
        </authorList>
    </citation>
    <scope>NUCLEOTIDE SEQUENCE [LARGE SCALE GENOMIC DNA]</scope>
    <source>
        <strain evidence="2 3">DSM 27651</strain>
    </source>
</reference>
<evidence type="ECO:0000259" key="1">
    <source>
        <dbReference type="Pfam" id="PF13640"/>
    </source>
</evidence>
<gene>
    <name evidence="2" type="ORF">GGR88_000872</name>
</gene>
<evidence type="ECO:0000313" key="2">
    <source>
        <dbReference type="EMBL" id="NJC33398.1"/>
    </source>
</evidence>
<protein>
    <submittedName>
        <fullName evidence="2">Rps23 Pro-64 3,4-dihydroxylase Tpa1-like proline 4-hydroxylase</fullName>
    </submittedName>
</protein>
<organism evidence="2 3">
    <name type="scientific">Sphingomonas jejuensis</name>
    <dbReference type="NCBI Taxonomy" id="904715"/>
    <lineage>
        <taxon>Bacteria</taxon>
        <taxon>Pseudomonadati</taxon>
        <taxon>Pseudomonadota</taxon>
        <taxon>Alphaproteobacteria</taxon>
        <taxon>Sphingomonadales</taxon>
        <taxon>Sphingomonadaceae</taxon>
        <taxon>Sphingomonas</taxon>
    </lineage>
</organism>
<dbReference type="Pfam" id="PF13640">
    <property type="entry name" value="2OG-FeII_Oxy_3"/>
    <property type="match status" value="1"/>
</dbReference>
<evidence type="ECO:0000313" key="3">
    <source>
        <dbReference type="Proteomes" id="UP000734218"/>
    </source>
</evidence>
<dbReference type="Gene3D" id="2.60.120.620">
    <property type="entry name" value="q2cbj1_9rhob like domain"/>
    <property type="match status" value="1"/>
</dbReference>
<comment type="caution">
    <text evidence="2">The sequence shown here is derived from an EMBL/GenBank/DDBJ whole genome shotgun (WGS) entry which is preliminary data.</text>
</comment>
<keyword evidence="3" id="KW-1185">Reference proteome</keyword>
<feature type="domain" description="Prolyl 4-hydroxylase alpha subunit Fe(2+) 2OG dioxygenase" evidence="1">
    <location>
        <begin position="128"/>
        <end position="225"/>
    </location>
</feature>
<sequence length="281" mass="32060">MAMAVLQLKNADGYLYFDEENCRQEGRARAAAYQSAHPFPHIVIDDFLDKDMLRGIHAQYPSTENQRFFDRDQERFKFQFGPGADLSGRTRNILAELNSQAFLGFLEEMTGIKGLISDPYFNGGGLHLTRRGGHLGVHADFNVHGDMQVERRLNLLVYLNEDWDDAYNGKLELWDTEMKGCEVSVAPLLGRAVVFSTTLDSYHGHPDPLACPPERDRRSIATYYYTAFPDGVNSVPQRTTVFQARPGSSDRTDWRVKVDHLIGDWVPPRLQKYARKLNRFA</sequence>
<dbReference type="InterPro" id="IPR044862">
    <property type="entry name" value="Pro_4_hyd_alph_FE2OG_OXY"/>
</dbReference>
<proteinExistence type="predicted"/>
<dbReference type="Proteomes" id="UP000734218">
    <property type="component" value="Unassembled WGS sequence"/>
</dbReference>
<dbReference type="EMBL" id="JAATJE010000001">
    <property type="protein sequence ID" value="NJC33398.1"/>
    <property type="molecule type" value="Genomic_DNA"/>
</dbReference>
<name>A0ABX0XJQ4_9SPHN</name>
<accession>A0ABX0XJQ4</accession>